<feature type="region of interest" description="Disordered" evidence="1">
    <location>
        <begin position="256"/>
        <end position="299"/>
    </location>
</feature>
<dbReference type="AlphaFoldDB" id="A0A7S1A476"/>
<proteinExistence type="predicted"/>
<feature type="region of interest" description="Disordered" evidence="1">
    <location>
        <begin position="1"/>
        <end position="39"/>
    </location>
</feature>
<dbReference type="EMBL" id="HBFQ01023303">
    <property type="protein sequence ID" value="CAD8842006.1"/>
    <property type="molecule type" value="Transcribed_RNA"/>
</dbReference>
<feature type="compositionally biased region" description="Low complexity" evidence="1">
    <location>
        <begin position="268"/>
        <end position="294"/>
    </location>
</feature>
<evidence type="ECO:0000256" key="1">
    <source>
        <dbReference type="SAM" id="MobiDB-lite"/>
    </source>
</evidence>
<protein>
    <submittedName>
        <fullName evidence="2">Uncharacterized protein</fullName>
    </submittedName>
</protein>
<reference evidence="2" key="1">
    <citation type="submission" date="2021-01" db="EMBL/GenBank/DDBJ databases">
        <authorList>
            <person name="Corre E."/>
            <person name="Pelletier E."/>
            <person name="Niang G."/>
            <person name="Scheremetjew M."/>
            <person name="Finn R."/>
            <person name="Kale V."/>
            <person name="Holt S."/>
            <person name="Cochrane G."/>
            <person name="Meng A."/>
            <person name="Brown T."/>
            <person name="Cohen L."/>
        </authorList>
    </citation>
    <scope>NUCLEOTIDE SEQUENCE</scope>
</reference>
<accession>A0A7S1A476</accession>
<name>A0A7S1A476_NOCSC</name>
<gene>
    <name evidence="2" type="ORF">NSCI0253_LOCUS16354</name>
</gene>
<organism evidence="2">
    <name type="scientific">Noctiluca scintillans</name>
    <name type="common">Sea sparkle</name>
    <name type="synonym">Red tide dinoflagellate</name>
    <dbReference type="NCBI Taxonomy" id="2966"/>
    <lineage>
        <taxon>Eukaryota</taxon>
        <taxon>Sar</taxon>
        <taxon>Alveolata</taxon>
        <taxon>Dinophyceae</taxon>
        <taxon>Noctilucales</taxon>
        <taxon>Noctilucaceae</taxon>
        <taxon>Noctiluca</taxon>
    </lineage>
</organism>
<sequence>MSISGRRTITGSNSPTNNRRTTVASPVSSSFTPLAASPTNGKRMTVATLSVGKRSTVRSSTRASVLAESLQRLQRRGTVKVFEEVTEEVKVPEPVFLNLSYMFLTRGQLRRLDLDMSEDTWTARLDYHYVAKQTHKIAEQFSMDFIVGAPGEEVVNAAVTVSRLDRHNEYDVVLTVNDVVVPYVQEDCDDQALEVVGKPVPGVHIPPPAVAPVKRGTVTTVTTVSGEENPIEVTRKSRRKLTTQFDIPEEGLESVSEFGVARGRGKSRSSSSGMSKRSSSSTSSSSSDSSTKADAMARRGSIQDRLSFVNARPSFLRRMSAASRRSSVASAVSFVSRASAISQWGNRSSFGGARGSIVVSESALLQELANDTMVEIRLLQEATKRLSASFAEVTSEHSNVSASIDKFLETATSGWEAHLEDKLTAAVDETYRSAIALPLTELTFATAQLRSGTVRAC</sequence>
<evidence type="ECO:0000313" key="2">
    <source>
        <dbReference type="EMBL" id="CAD8842006.1"/>
    </source>
</evidence>